<evidence type="ECO:0000256" key="5">
    <source>
        <dbReference type="ARBA" id="ARBA00022801"/>
    </source>
</evidence>
<evidence type="ECO:0000256" key="3">
    <source>
        <dbReference type="ARBA" id="ARBA00022670"/>
    </source>
</evidence>
<keyword evidence="3" id="KW-0645">Protease</keyword>
<dbReference type="InterPro" id="IPR015211">
    <property type="entry name" value="Peptidase_M1_C"/>
</dbReference>
<evidence type="ECO:0000256" key="2">
    <source>
        <dbReference type="ARBA" id="ARBA00010136"/>
    </source>
</evidence>
<evidence type="ECO:0000256" key="7">
    <source>
        <dbReference type="ARBA" id="ARBA00023049"/>
    </source>
</evidence>
<dbReference type="AlphaFoldDB" id="A0A7F8R8B4"/>
<dbReference type="GO" id="GO:0005730">
    <property type="term" value="C:nucleolus"/>
    <property type="evidence" value="ECO:0007669"/>
    <property type="project" value="InterPro"/>
</dbReference>
<dbReference type="GO" id="GO:0006508">
    <property type="term" value="P:proteolysis"/>
    <property type="evidence" value="ECO:0007669"/>
    <property type="project" value="UniProtKB-KW"/>
</dbReference>
<keyword evidence="4" id="KW-0479">Metal-binding</keyword>
<dbReference type="InterPro" id="IPR027268">
    <property type="entry name" value="Peptidase_M4/M1_CTD_sf"/>
</dbReference>
<dbReference type="OrthoDB" id="79562at2759"/>
<dbReference type="GeneID" id="102737396"/>
<dbReference type="SUPFAM" id="SSF55486">
    <property type="entry name" value="Metalloproteases ('zincins'), catalytic domain"/>
    <property type="match status" value="1"/>
</dbReference>
<accession>A0A7F8R8B4</accession>
<feature type="domain" description="Peptidase M1 leukotriene A4 hydrolase/aminopeptidase C-terminal" evidence="8">
    <location>
        <begin position="91"/>
        <end position="198"/>
    </location>
</feature>
<dbReference type="PANTHER" id="PTHR46627:SF1">
    <property type="entry name" value="AMINOPEPTIDASE O"/>
    <property type="match status" value="1"/>
</dbReference>
<dbReference type="Gene3D" id="1.10.390.10">
    <property type="entry name" value="Neutral Protease Domain 2"/>
    <property type="match status" value="1"/>
</dbReference>
<evidence type="ECO:0000313" key="9">
    <source>
        <dbReference type="Proteomes" id="UP000245341"/>
    </source>
</evidence>
<sequence>MQVHYLKGYFLLRFLAQRLGDDTYFAFLRKFVHTFHGQLILSQDFLQMLLENIPEEKRLELSVENIFRDWLESSGIPQPLQRERQAGAECGLARQVSAEVEKWIRVNRRPRKRKRREAEEVFEKVRHRWCELIVKHRYTRAYKDVERFLQEDQAMGVYLYGELMLSEDPRQQQVARQCFELTKEQMERSSAEVVAEMLF</sequence>
<dbReference type="Gene3D" id="1.25.40.320">
    <property type="entry name" value="Peptidase M1, leukotriene A4 hydrolase/aminopeptidase C-terminal domain"/>
    <property type="match status" value="1"/>
</dbReference>
<dbReference type="PANTHER" id="PTHR46627">
    <property type="entry name" value="AMINOPEPTIDASE O"/>
    <property type="match status" value="1"/>
</dbReference>
<name>A0A7F8R8B4_LEPWE</name>
<dbReference type="SUPFAM" id="SSF48371">
    <property type="entry name" value="ARM repeat"/>
    <property type="match status" value="1"/>
</dbReference>
<keyword evidence="5" id="KW-0378">Hydrolase</keyword>
<dbReference type="SMART" id="SM01263">
    <property type="entry name" value="Leuk-A4-hydro_C"/>
    <property type="match status" value="1"/>
</dbReference>
<dbReference type="InterPro" id="IPR033577">
    <property type="entry name" value="AOPep"/>
</dbReference>
<keyword evidence="9" id="KW-1185">Reference proteome</keyword>
<gene>
    <name evidence="10" type="primary">LOC102737396</name>
</gene>
<dbReference type="RefSeq" id="XP_030889396.1">
    <property type="nucleotide sequence ID" value="XM_031033536.1"/>
</dbReference>
<dbReference type="Pfam" id="PF09127">
    <property type="entry name" value="Leuk-A4-hydro_C"/>
    <property type="match status" value="1"/>
</dbReference>
<dbReference type="InterPro" id="IPR016024">
    <property type="entry name" value="ARM-type_fold"/>
</dbReference>
<comment type="cofactor">
    <cofactor evidence="1">
        <name>Zn(2+)</name>
        <dbReference type="ChEBI" id="CHEBI:29105"/>
    </cofactor>
</comment>
<dbReference type="InterPro" id="IPR038502">
    <property type="entry name" value="M1_LTA-4_hydro/amino_C_sf"/>
</dbReference>
<dbReference type="GO" id="GO:0008270">
    <property type="term" value="F:zinc ion binding"/>
    <property type="evidence" value="ECO:0007669"/>
    <property type="project" value="InterPro"/>
</dbReference>
<keyword evidence="6" id="KW-0862">Zinc</keyword>
<keyword evidence="7" id="KW-0482">Metalloprotease</keyword>
<dbReference type="GO" id="GO:0070006">
    <property type="term" value="F:metalloaminopeptidase activity"/>
    <property type="evidence" value="ECO:0007669"/>
    <property type="project" value="InterPro"/>
</dbReference>
<reference evidence="10" key="1">
    <citation type="submission" date="2025-08" db="UniProtKB">
        <authorList>
            <consortium name="RefSeq"/>
        </authorList>
    </citation>
    <scope>IDENTIFICATION</scope>
    <source>
        <tissue evidence="10">Liver</tissue>
    </source>
</reference>
<evidence type="ECO:0000259" key="8">
    <source>
        <dbReference type="SMART" id="SM01263"/>
    </source>
</evidence>
<dbReference type="KEGG" id="lww:102737396"/>
<organism evidence="9 10">
    <name type="scientific">Leptonychotes weddellii</name>
    <name type="common">Weddell seal</name>
    <name type="synonym">Otaria weddellii</name>
    <dbReference type="NCBI Taxonomy" id="9713"/>
    <lineage>
        <taxon>Eukaryota</taxon>
        <taxon>Metazoa</taxon>
        <taxon>Chordata</taxon>
        <taxon>Craniata</taxon>
        <taxon>Vertebrata</taxon>
        <taxon>Euteleostomi</taxon>
        <taxon>Mammalia</taxon>
        <taxon>Eutheria</taxon>
        <taxon>Laurasiatheria</taxon>
        <taxon>Carnivora</taxon>
        <taxon>Caniformia</taxon>
        <taxon>Pinnipedia</taxon>
        <taxon>Phocidae</taxon>
        <taxon>Monachinae</taxon>
        <taxon>Lobodontini</taxon>
        <taxon>Leptonychotes</taxon>
    </lineage>
</organism>
<protein>
    <submittedName>
        <fullName evidence="10">Aminopeptidase O-like</fullName>
    </submittedName>
</protein>
<evidence type="ECO:0000256" key="6">
    <source>
        <dbReference type="ARBA" id="ARBA00022833"/>
    </source>
</evidence>
<evidence type="ECO:0000256" key="1">
    <source>
        <dbReference type="ARBA" id="ARBA00001947"/>
    </source>
</evidence>
<evidence type="ECO:0000256" key="4">
    <source>
        <dbReference type="ARBA" id="ARBA00022723"/>
    </source>
</evidence>
<comment type="similarity">
    <text evidence="2">Belongs to the peptidase M1 family.</text>
</comment>
<dbReference type="Proteomes" id="UP000245341">
    <property type="component" value="Unplaced"/>
</dbReference>
<evidence type="ECO:0000313" key="10">
    <source>
        <dbReference type="RefSeq" id="XP_030889396.1"/>
    </source>
</evidence>
<proteinExistence type="inferred from homology"/>